<keyword evidence="1" id="KW-0813">Transport</keyword>
<evidence type="ECO:0000256" key="2">
    <source>
        <dbReference type="ARBA" id="ARBA00022741"/>
    </source>
</evidence>
<sequence length="243" mass="26675">MSDAHILTTENLVMQFGRGVAVDHVDFALREGELRCLLGPNGAGKSTFFKCLTGQLTPTSGTVKFRGKDITGWNTQDIAKVGVGIKTQVPNLFNGVSVCENVRMAARRKHLKSMARDKAEEMMEKCGVAHLARREVGLLAHGLRQLVELAMVLAEEPPLVLLDEPAAGMTGDERDRLADLVLETARKAAVIVVEHDMAFIRRIARFTTVFNRGAIFREAMIDEIMSDRAAQEIYLGKQADVAA</sequence>
<dbReference type="GO" id="GO:0005886">
    <property type="term" value="C:plasma membrane"/>
    <property type="evidence" value="ECO:0007669"/>
    <property type="project" value="TreeGrafter"/>
</dbReference>
<evidence type="ECO:0000256" key="1">
    <source>
        <dbReference type="ARBA" id="ARBA00022448"/>
    </source>
</evidence>
<dbReference type="EMBL" id="FNAV01000002">
    <property type="protein sequence ID" value="SDE27798.1"/>
    <property type="molecule type" value="Genomic_DNA"/>
</dbReference>
<dbReference type="SUPFAM" id="SSF52540">
    <property type="entry name" value="P-loop containing nucleoside triphosphate hydrolases"/>
    <property type="match status" value="1"/>
</dbReference>
<dbReference type="PANTHER" id="PTHR45772">
    <property type="entry name" value="CONSERVED COMPONENT OF ABC TRANSPORTER FOR NATURAL AMINO ACIDS-RELATED"/>
    <property type="match status" value="1"/>
</dbReference>
<dbReference type="PANTHER" id="PTHR45772:SF8">
    <property type="entry name" value="HIGH-AFFINITY BRANCHED-CHAIN AMINO ACID TRANSPORT ATP-BINDING PROTEIN"/>
    <property type="match status" value="1"/>
</dbReference>
<dbReference type="InterPro" id="IPR027417">
    <property type="entry name" value="P-loop_NTPase"/>
</dbReference>
<dbReference type="InterPro" id="IPR003593">
    <property type="entry name" value="AAA+_ATPase"/>
</dbReference>
<protein>
    <submittedName>
        <fullName evidence="5">Urea transport system ATP-binding protein</fullName>
    </submittedName>
</protein>
<reference evidence="6" key="1">
    <citation type="submission" date="2016-10" db="EMBL/GenBank/DDBJ databases">
        <authorList>
            <person name="Varghese N."/>
            <person name="Submissions S."/>
        </authorList>
    </citation>
    <scope>NUCLEOTIDE SEQUENCE [LARGE SCALE GENOMIC DNA]</scope>
    <source>
        <strain evidence="6">DSM 10146</strain>
    </source>
</reference>
<dbReference type="RefSeq" id="WP_089955446.1">
    <property type="nucleotide sequence ID" value="NZ_FNAV01000002.1"/>
</dbReference>
<dbReference type="PROSITE" id="PS50893">
    <property type="entry name" value="ABC_TRANSPORTER_2"/>
    <property type="match status" value="1"/>
</dbReference>
<accession>A0A1G7BL26</accession>
<dbReference type="Gene3D" id="3.40.50.300">
    <property type="entry name" value="P-loop containing nucleotide triphosphate hydrolases"/>
    <property type="match status" value="1"/>
</dbReference>
<name>A0A1G7BL26_9RHOB</name>
<dbReference type="AlphaFoldDB" id="A0A1G7BL26"/>
<evidence type="ECO:0000259" key="4">
    <source>
        <dbReference type="PROSITE" id="PS50893"/>
    </source>
</evidence>
<evidence type="ECO:0000313" key="5">
    <source>
        <dbReference type="EMBL" id="SDE27798.1"/>
    </source>
</evidence>
<feature type="domain" description="ABC transporter" evidence="4">
    <location>
        <begin position="7"/>
        <end position="237"/>
    </location>
</feature>
<gene>
    <name evidence="5" type="ORF">SAMN04488105_102249</name>
</gene>
<evidence type="ECO:0000256" key="3">
    <source>
        <dbReference type="ARBA" id="ARBA00022840"/>
    </source>
</evidence>
<dbReference type="SMART" id="SM00382">
    <property type="entry name" value="AAA"/>
    <property type="match status" value="1"/>
</dbReference>
<organism evidence="5 6">
    <name type="scientific">Salipiger thiooxidans</name>
    <dbReference type="NCBI Taxonomy" id="282683"/>
    <lineage>
        <taxon>Bacteria</taxon>
        <taxon>Pseudomonadati</taxon>
        <taxon>Pseudomonadota</taxon>
        <taxon>Alphaproteobacteria</taxon>
        <taxon>Rhodobacterales</taxon>
        <taxon>Roseobacteraceae</taxon>
        <taxon>Salipiger</taxon>
    </lineage>
</organism>
<dbReference type="Proteomes" id="UP000198994">
    <property type="component" value="Unassembled WGS sequence"/>
</dbReference>
<dbReference type="InterPro" id="IPR003439">
    <property type="entry name" value="ABC_transporter-like_ATP-bd"/>
</dbReference>
<keyword evidence="6" id="KW-1185">Reference proteome</keyword>
<evidence type="ECO:0000313" key="6">
    <source>
        <dbReference type="Proteomes" id="UP000198994"/>
    </source>
</evidence>
<dbReference type="InterPro" id="IPR051120">
    <property type="entry name" value="ABC_AA/LPS_Transport"/>
</dbReference>
<keyword evidence="2" id="KW-0547">Nucleotide-binding</keyword>
<keyword evidence="3 5" id="KW-0067">ATP-binding</keyword>
<proteinExistence type="predicted"/>
<dbReference type="OrthoDB" id="9806149at2"/>
<dbReference type="GO" id="GO:0005524">
    <property type="term" value="F:ATP binding"/>
    <property type="evidence" value="ECO:0007669"/>
    <property type="project" value="UniProtKB-KW"/>
</dbReference>
<dbReference type="GO" id="GO:0016887">
    <property type="term" value="F:ATP hydrolysis activity"/>
    <property type="evidence" value="ECO:0007669"/>
    <property type="project" value="InterPro"/>
</dbReference>
<dbReference type="Pfam" id="PF00005">
    <property type="entry name" value="ABC_tran"/>
    <property type="match status" value="1"/>
</dbReference>
<dbReference type="STRING" id="282683.SAMN04488105_102249"/>